<dbReference type="PANTHER" id="PTHR10629:SF52">
    <property type="entry name" value="DNA (CYTOSINE-5)-METHYLTRANSFERASE 1"/>
    <property type="match status" value="1"/>
</dbReference>
<evidence type="ECO:0000256" key="9">
    <source>
        <dbReference type="RuleBase" id="RU000417"/>
    </source>
</evidence>
<dbReference type="InterPro" id="IPR018117">
    <property type="entry name" value="C5_DNA_meth_AS"/>
</dbReference>
<comment type="catalytic activity">
    <reaction evidence="9">
        <text>a 2'-deoxycytidine in DNA + S-adenosyl-L-methionine = a 5-methyl-2'-deoxycytidine in DNA + S-adenosyl-L-homocysteine + H(+)</text>
        <dbReference type="Rhea" id="RHEA:13681"/>
        <dbReference type="Rhea" id="RHEA-COMP:11369"/>
        <dbReference type="Rhea" id="RHEA-COMP:11370"/>
        <dbReference type="ChEBI" id="CHEBI:15378"/>
        <dbReference type="ChEBI" id="CHEBI:57856"/>
        <dbReference type="ChEBI" id="CHEBI:59789"/>
        <dbReference type="ChEBI" id="CHEBI:85452"/>
        <dbReference type="ChEBI" id="CHEBI:85454"/>
        <dbReference type="EC" id="2.1.1.37"/>
    </reaction>
</comment>
<dbReference type="GO" id="GO:0099018">
    <property type="term" value="P:symbiont-mediated evasion of host restriction-modification system"/>
    <property type="evidence" value="ECO:0007669"/>
    <property type="project" value="UniProtKB-KW"/>
</dbReference>
<dbReference type="GO" id="GO:0003677">
    <property type="term" value="F:DNA binding"/>
    <property type="evidence" value="ECO:0007669"/>
    <property type="project" value="TreeGrafter"/>
</dbReference>
<keyword evidence="4 7" id="KW-0949">S-adenosyl-L-methionine</keyword>
<keyword evidence="3 7" id="KW-0808">Transferase</keyword>
<organism evidence="11">
    <name type="scientific">uncultured Caudovirales phage</name>
    <dbReference type="NCBI Taxonomy" id="2100421"/>
    <lineage>
        <taxon>Viruses</taxon>
        <taxon>Duplodnaviria</taxon>
        <taxon>Heunggongvirae</taxon>
        <taxon>Uroviricota</taxon>
        <taxon>Caudoviricetes</taxon>
        <taxon>Peduoviridae</taxon>
        <taxon>Maltschvirus</taxon>
        <taxon>Maltschvirus maltsch</taxon>
    </lineage>
</organism>
<dbReference type="GO" id="GO:0003886">
    <property type="term" value="F:DNA (cytosine-5-)-methyltransferase activity"/>
    <property type="evidence" value="ECO:0007669"/>
    <property type="project" value="UniProtKB-EC"/>
</dbReference>
<name>A0A6J5LQZ9_9CAUD</name>
<gene>
    <name evidence="11" type="ORF">UFOVP291_17</name>
</gene>
<dbReference type="InterPro" id="IPR029063">
    <property type="entry name" value="SAM-dependent_MTases_sf"/>
</dbReference>
<proteinExistence type="inferred from homology"/>
<keyword evidence="2" id="KW-1090">Inhibition of host innate immune response by virus</keyword>
<keyword evidence="5" id="KW-0899">Viral immunoevasion</keyword>
<feature type="compositionally biased region" description="Low complexity" evidence="10">
    <location>
        <begin position="207"/>
        <end position="219"/>
    </location>
</feature>
<keyword evidence="6" id="KW-1258">Restriction-modification system evasion by virus</keyword>
<dbReference type="Gene3D" id="3.40.50.150">
    <property type="entry name" value="Vaccinia Virus protein VP39"/>
    <property type="match status" value="1"/>
</dbReference>
<accession>A0A6J5LQZ9</accession>
<evidence type="ECO:0000256" key="3">
    <source>
        <dbReference type="ARBA" id="ARBA00022679"/>
    </source>
</evidence>
<comment type="similarity">
    <text evidence="7 8">Belongs to the class I-like SAM-binding methyltransferase superfamily. C5-methyltransferase family.</text>
</comment>
<dbReference type="InterPro" id="IPR001525">
    <property type="entry name" value="C5_MeTfrase"/>
</dbReference>
<protein>
    <recommendedName>
        <fullName evidence="9">Cytosine-specific methyltransferase</fullName>
        <ecNumber evidence="9">2.1.1.37</ecNumber>
    </recommendedName>
</protein>
<feature type="active site" evidence="7">
    <location>
        <position position="73"/>
    </location>
</feature>
<dbReference type="SUPFAM" id="SSF53335">
    <property type="entry name" value="S-adenosyl-L-methionine-dependent methyltransferases"/>
    <property type="match status" value="1"/>
</dbReference>
<evidence type="ECO:0000256" key="2">
    <source>
        <dbReference type="ARBA" id="ARBA00022632"/>
    </source>
</evidence>
<evidence type="ECO:0000256" key="8">
    <source>
        <dbReference type="RuleBase" id="RU000416"/>
    </source>
</evidence>
<dbReference type="InterPro" id="IPR050390">
    <property type="entry name" value="C5-Methyltransferase"/>
</dbReference>
<evidence type="ECO:0000256" key="6">
    <source>
        <dbReference type="ARBA" id="ARBA00033479"/>
    </source>
</evidence>
<evidence type="ECO:0000256" key="1">
    <source>
        <dbReference type="ARBA" id="ARBA00022603"/>
    </source>
</evidence>
<dbReference type="EC" id="2.1.1.37" evidence="9"/>
<keyword evidence="1 7" id="KW-0489">Methyltransferase</keyword>
<dbReference type="PROSITE" id="PS51679">
    <property type="entry name" value="SAM_MT_C5"/>
    <property type="match status" value="1"/>
</dbReference>
<dbReference type="GO" id="GO:0032259">
    <property type="term" value="P:methylation"/>
    <property type="evidence" value="ECO:0007669"/>
    <property type="project" value="UniProtKB-KW"/>
</dbReference>
<dbReference type="EMBL" id="LR796301">
    <property type="protein sequence ID" value="CAB4135457.1"/>
    <property type="molecule type" value="Genomic_DNA"/>
</dbReference>
<evidence type="ECO:0000256" key="7">
    <source>
        <dbReference type="PROSITE-ProRule" id="PRU01016"/>
    </source>
</evidence>
<feature type="region of interest" description="Disordered" evidence="10">
    <location>
        <begin position="196"/>
        <end position="227"/>
    </location>
</feature>
<dbReference type="GO" id="GO:0052170">
    <property type="term" value="P:symbiont-mediated suppression of host innate immune response"/>
    <property type="evidence" value="ECO:0007669"/>
    <property type="project" value="UniProtKB-KW"/>
</dbReference>
<keyword evidence="2" id="KW-0945">Host-virus interaction</keyword>
<evidence type="ECO:0000313" key="11">
    <source>
        <dbReference type="EMBL" id="CAB4135457.1"/>
    </source>
</evidence>
<dbReference type="NCBIfam" id="TIGR00675">
    <property type="entry name" value="dcm"/>
    <property type="match status" value="1"/>
</dbReference>
<evidence type="ECO:0000256" key="5">
    <source>
        <dbReference type="ARBA" id="ARBA00023280"/>
    </source>
</evidence>
<sequence>MKYLSVCSGMEAASVAWEPLGWKPVAFSEIEPFPCAILKHRFPNTPNHGDLTQYQQWPISTGDVDLIAGGPPCQAFSVAGLRRGLADPRGNLTLTYLGLVDKLQPRWVVYENVPGLLSVDGGSAFGSFLGGLAELGYSAAWRVLDAQYVGSCRLHPHERGQSAVPQRRRRVFVVAVRGAGNWQLAAEVLSIAEGMRGNTPSRRKKGQGSAAGAEGSAGADHPEGCWWDGGQVSQTLDAVLQKGQTMPEKNRFPAVLQPKPVVIDRAAFNQGQNAQYEPHIEESEVMDSLVARGPHAVGVPLPIAFKVRGGGNYSGTKGGEVKPDEKGGTGYLGYEDKTFTVATTQDQWVAAPVPFRKSKRACSTTDNETWVEADASNTLNNFDLGDTRTTHAIVEPHIVQASELRLRGQITEKDICPTLTAGAKQGDTDPLAVHPVAFQPGNLRRQGGADPSSEIFPTLTKDSGDQSPHVANHPPMAVRRLTPVECERLQGFPDNWSRISWKGKPEDQCPDGPRYKACGNSMAVPVMRWIGQRIAEVDAKYPCNKASA</sequence>
<evidence type="ECO:0000256" key="4">
    <source>
        <dbReference type="ARBA" id="ARBA00022691"/>
    </source>
</evidence>
<dbReference type="Gene3D" id="3.90.120.10">
    <property type="entry name" value="DNA Methylase, subunit A, domain 2"/>
    <property type="match status" value="1"/>
</dbReference>
<dbReference type="Pfam" id="PF00145">
    <property type="entry name" value="DNA_methylase"/>
    <property type="match status" value="2"/>
</dbReference>
<reference evidence="11" key="1">
    <citation type="submission" date="2020-04" db="EMBL/GenBank/DDBJ databases">
        <authorList>
            <person name="Chiriac C."/>
            <person name="Salcher M."/>
            <person name="Ghai R."/>
            <person name="Kavagutti S V."/>
        </authorList>
    </citation>
    <scope>NUCLEOTIDE SEQUENCE</scope>
</reference>
<dbReference type="GO" id="GO:0044027">
    <property type="term" value="P:negative regulation of gene expression via chromosomal CpG island methylation"/>
    <property type="evidence" value="ECO:0007669"/>
    <property type="project" value="TreeGrafter"/>
</dbReference>
<dbReference type="PRINTS" id="PR00105">
    <property type="entry name" value="C5METTRFRASE"/>
</dbReference>
<dbReference type="PROSITE" id="PS00094">
    <property type="entry name" value="C5_MTASE_1"/>
    <property type="match status" value="1"/>
</dbReference>
<evidence type="ECO:0000256" key="10">
    <source>
        <dbReference type="SAM" id="MobiDB-lite"/>
    </source>
</evidence>
<dbReference type="PANTHER" id="PTHR10629">
    <property type="entry name" value="CYTOSINE-SPECIFIC METHYLTRANSFERASE"/>
    <property type="match status" value="1"/>
</dbReference>